<feature type="compositionally biased region" description="Acidic residues" evidence="1">
    <location>
        <begin position="11"/>
        <end position="23"/>
    </location>
</feature>
<feature type="non-terminal residue" evidence="2">
    <location>
        <position position="48"/>
    </location>
</feature>
<accession>A0A8S3A0G5</accession>
<gene>
    <name evidence="2" type="ORF">BYL167_LOCUS42594</name>
</gene>
<protein>
    <submittedName>
        <fullName evidence="2">Uncharacterized protein</fullName>
    </submittedName>
</protein>
<reference evidence="2" key="1">
    <citation type="submission" date="2021-02" db="EMBL/GenBank/DDBJ databases">
        <authorList>
            <person name="Nowell W R."/>
        </authorList>
    </citation>
    <scope>NUCLEOTIDE SEQUENCE</scope>
</reference>
<dbReference type="AlphaFoldDB" id="A0A8S3A0G5"/>
<evidence type="ECO:0000313" key="3">
    <source>
        <dbReference type="Proteomes" id="UP000681967"/>
    </source>
</evidence>
<comment type="caution">
    <text evidence="2">The sequence shown here is derived from an EMBL/GenBank/DDBJ whole genome shotgun (WGS) entry which is preliminary data.</text>
</comment>
<dbReference type="EMBL" id="CAJOBH010111068">
    <property type="protein sequence ID" value="CAF4661291.1"/>
    <property type="molecule type" value="Genomic_DNA"/>
</dbReference>
<evidence type="ECO:0000313" key="2">
    <source>
        <dbReference type="EMBL" id="CAF4661291.1"/>
    </source>
</evidence>
<feature type="compositionally biased region" description="Low complexity" evidence="1">
    <location>
        <begin position="37"/>
        <end position="48"/>
    </location>
</feature>
<name>A0A8S3A0G5_9BILA</name>
<feature type="region of interest" description="Disordered" evidence="1">
    <location>
        <begin position="1"/>
        <end position="48"/>
    </location>
</feature>
<proteinExistence type="predicted"/>
<sequence length="48" mass="4930">MAIYFFGSGDSVEDKEDEDDEGVNNEQSDSVNGIELTAGASADSATAA</sequence>
<dbReference type="Proteomes" id="UP000681967">
    <property type="component" value="Unassembled WGS sequence"/>
</dbReference>
<organism evidence="2 3">
    <name type="scientific">Rotaria magnacalcarata</name>
    <dbReference type="NCBI Taxonomy" id="392030"/>
    <lineage>
        <taxon>Eukaryota</taxon>
        <taxon>Metazoa</taxon>
        <taxon>Spiralia</taxon>
        <taxon>Gnathifera</taxon>
        <taxon>Rotifera</taxon>
        <taxon>Eurotatoria</taxon>
        <taxon>Bdelloidea</taxon>
        <taxon>Philodinida</taxon>
        <taxon>Philodinidae</taxon>
        <taxon>Rotaria</taxon>
    </lineage>
</organism>
<evidence type="ECO:0000256" key="1">
    <source>
        <dbReference type="SAM" id="MobiDB-lite"/>
    </source>
</evidence>